<proteinExistence type="predicted"/>
<organism evidence="2 3">
    <name type="scientific">Clostridium pasteurianum BC1</name>
    <dbReference type="NCBI Taxonomy" id="86416"/>
    <lineage>
        <taxon>Bacteria</taxon>
        <taxon>Bacillati</taxon>
        <taxon>Bacillota</taxon>
        <taxon>Clostridia</taxon>
        <taxon>Eubacteriales</taxon>
        <taxon>Clostridiaceae</taxon>
        <taxon>Clostridium</taxon>
    </lineage>
</organism>
<gene>
    <name evidence="2" type="ORF">Clopa_2684</name>
</gene>
<dbReference type="OrthoDB" id="1643507at2"/>
<sequence>MTLFCGETGNKSGKPIVFIHGGGLSSWMWDNQVEFFKNQYYCLTPDLPGHGNSKREEYISTRDCTEKIIEIIETKAKGKKVILVGLSLGAQIVVDILSIRPDLVERTLINSGIVRSFKLLNSMIPLMVKWSIPLAHNRKFARFQAKDMYISDSSFETYYQDTKSLTAKTLSTFMIGYFNYKLPDTFKEMTVPSLVLIGSKEPSIMKKSLIALVKSNPNCKGYIMPDVKHGASLSNPKLFNEVLSAWINKQPLPLEIHEFS</sequence>
<dbReference type="InterPro" id="IPR050266">
    <property type="entry name" value="AB_hydrolase_sf"/>
</dbReference>
<evidence type="ECO:0000313" key="2">
    <source>
        <dbReference type="EMBL" id="AGK97535.1"/>
    </source>
</evidence>
<dbReference type="PATRIC" id="fig|86416.3.peg.2675"/>
<dbReference type="PANTHER" id="PTHR43798">
    <property type="entry name" value="MONOACYLGLYCEROL LIPASE"/>
    <property type="match status" value="1"/>
</dbReference>
<dbReference type="KEGG" id="cpas:Clopa_2684"/>
<accession>R4KD55</accession>
<keyword evidence="3" id="KW-1185">Reference proteome</keyword>
<evidence type="ECO:0000313" key="3">
    <source>
        <dbReference type="Proteomes" id="UP000013523"/>
    </source>
</evidence>
<dbReference type="GO" id="GO:0016746">
    <property type="term" value="F:acyltransferase activity"/>
    <property type="evidence" value="ECO:0007669"/>
    <property type="project" value="UniProtKB-KW"/>
</dbReference>
<keyword evidence="2" id="KW-0808">Transferase</keyword>
<dbReference type="Gene3D" id="3.40.50.1820">
    <property type="entry name" value="alpha/beta hydrolase"/>
    <property type="match status" value="1"/>
</dbReference>
<name>R4KD55_CLOPA</name>
<dbReference type="Proteomes" id="UP000013523">
    <property type="component" value="Chromosome"/>
</dbReference>
<dbReference type="HOGENOM" id="CLU_020336_44_0_9"/>
<protein>
    <submittedName>
        <fullName evidence="2">Putative hydrolase or acyltransferase of alpha/beta superfamily</fullName>
    </submittedName>
</protein>
<dbReference type="GO" id="GO:0016787">
    <property type="term" value="F:hydrolase activity"/>
    <property type="evidence" value="ECO:0007669"/>
    <property type="project" value="UniProtKB-KW"/>
</dbReference>
<keyword evidence="2" id="KW-0012">Acyltransferase</keyword>
<dbReference type="InterPro" id="IPR000073">
    <property type="entry name" value="AB_hydrolase_1"/>
</dbReference>
<dbReference type="Pfam" id="PF12697">
    <property type="entry name" value="Abhydrolase_6"/>
    <property type="match status" value="1"/>
</dbReference>
<dbReference type="AlphaFoldDB" id="R4KD55"/>
<dbReference type="EMBL" id="CP003261">
    <property type="protein sequence ID" value="AGK97535.1"/>
    <property type="molecule type" value="Genomic_DNA"/>
</dbReference>
<reference evidence="2 3" key="1">
    <citation type="submission" date="2012-01" db="EMBL/GenBank/DDBJ databases">
        <title>Complete sequence of chromosome of Clostridium pasteurianum BC1.</title>
        <authorList>
            <consortium name="US DOE Joint Genome Institute"/>
            <person name="Lucas S."/>
            <person name="Han J."/>
            <person name="Lapidus A."/>
            <person name="Cheng J.-F."/>
            <person name="Goodwin L."/>
            <person name="Pitluck S."/>
            <person name="Peters L."/>
            <person name="Mikhailova N."/>
            <person name="Teshima H."/>
            <person name="Detter J.C."/>
            <person name="Han C."/>
            <person name="Tapia R."/>
            <person name="Land M."/>
            <person name="Hauser L."/>
            <person name="Kyrpides N."/>
            <person name="Ivanova N."/>
            <person name="Pagani I."/>
            <person name="Dunn J."/>
            <person name="Taghavi S."/>
            <person name="Francis A."/>
            <person name="van der Lelie D."/>
            <person name="Woyke T."/>
        </authorList>
    </citation>
    <scope>NUCLEOTIDE SEQUENCE [LARGE SCALE GENOMIC DNA]</scope>
    <source>
        <strain evidence="2 3">BC1</strain>
    </source>
</reference>
<dbReference type="STRING" id="86416.Clopa_2684"/>
<dbReference type="InterPro" id="IPR029058">
    <property type="entry name" value="AB_hydrolase_fold"/>
</dbReference>
<evidence type="ECO:0000259" key="1">
    <source>
        <dbReference type="Pfam" id="PF12697"/>
    </source>
</evidence>
<feature type="domain" description="AB hydrolase-1" evidence="1">
    <location>
        <begin position="16"/>
        <end position="241"/>
    </location>
</feature>
<dbReference type="SUPFAM" id="SSF53474">
    <property type="entry name" value="alpha/beta-Hydrolases"/>
    <property type="match status" value="1"/>
</dbReference>
<keyword evidence="2" id="KW-0378">Hydrolase</keyword>
<dbReference type="RefSeq" id="WP_015615834.1">
    <property type="nucleotide sequence ID" value="NC_021182.1"/>
</dbReference>
<dbReference type="eggNOG" id="COG0596">
    <property type="taxonomic scope" value="Bacteria"/>
</dbReference>